<gene>
    <name evidence="2" type="ORF">H9633_03755</name>
</gene>
<dbReference type="RefSeq" id="WP_177243889.1">
    <property type="nucleotide sequence ID" value="NZ_JACSPX010000001.1"/>
</dbReference>
<keyword evidence="1" id="KW-0812">Transmembrane</keyword>
<keyword evidence="1" id="KW-0472">Membrane</keyword>
<keyword evidence="3" id="KW-1185">Reference proteome</keyword>
<feature type="transmembrane region" description="Helical" evidence="1">
    <location>
        <begin position="6"/>
        <end position="27"/>
    </location>
</feature>
<accession>A0ABR8W315</accession>
<sequence length="49" mass="5084">MDNSPALVIMLMTLPALIGSVVVAANAKRINAAEKKRRAARAGAHTVGK</sequence>
<dbReference type="EMBL" id="JACSPX010000001">
    <property type="protein sequence ID" value="MBD8011414.1"/>
    <property type="molecule type" value="Genomic_DNA"/>
</dbReference>
<reference evidence="2 3" key="1">
    <citation type="submission" date="2020-08" db="EMBL/GenBank/DDBJ databases">
        <title>A Genomic Blueprint of the Chicken Gut Microbiome.</title>
        <authorList>
            <person name="Gilroy R."/>
            <person name="Ravi A."/>
            <person name="Getino M."/>
            <person name="Pursley I."/>
            <person name="Horton D.L."/>
            <person name="Alikhan N.-F."/>
            <person name="Baker D."/>
            <person name="Gharbi K."/>
            <person name="Hall N."/>
            <person name="Watson M."/>
            <person name="Adriaenssens E.M."/>
            <person name="Foster-Nyarko E."/>
            <person name="Jarju S."/>
            <person name="Secka A."/>
            <person name="Antonio M."/>
            <person name="Oren A."/>
            <person name="Chaudhuri R."/>
            <person name="La Ragione R.M."/>
            <person name="Hildebrand F."/>
            <person name="Pallen M.J."/>
        </authorList>
    </citation>
    <scope>NUCLEOTIDE SEQUENCE [LARGE SCALE GENOMIC DNA]</scope>
    <source>
        <strain evidence="2 3">Re1</strain>
    </source>
</reference>
<protein>
    <submittedName>
        <fullName evidence="2">Uncharacterized protein</fullName>
    </submittedName>
</protein>
<name>A0ABR8W315_9MICO</name>
<keyword evidence="1" id="KW-1133">Transmembrane helix</keyword>
<evidence type="ECO:0000256" key="1">
    <source>
        <dbReference type="SAM" id="Phobius"/>
    </source>
</evidence>
<organism evidence="2 3">
    <name type="scientific">Microbacterium commune</name>
    <dbReference type="NCBI Taxonomy" id="2762219"/>
    <lineage>
        <taxon>Bacteria</taxon>
        <taxon>Bacillati</taxon>
        <taxon>Actinomycetota</taxon>
        <taxon>Actinomycetes</taxon>
        <taxon>Micrococcales</taxon>
        <taxon>Microbacteriaceae</taxon>
        <taxon>Microbacterium</taxon>
    </lineage>
</organism>
<comment type="caution">
    <text evidence="2">The sequence shown here is derived from an EMBL/GenBank/DDBJ whole genome shotgun (WGS) entry which is preliminary data.</text>
</comment>
<proteinExistence type="predicted"/>
<dbReference type="Proteomes" id="UP000611521">
    <property type="component" value="Unassembled WGS sequence"/>
</dbReference>
<evidence type="ECO:0000313" key="2">
    <source>
        <dbReference type="EMBL" id="MBD8011414.1"/>
    </source>
</evidence>
<evidence type="ECO:0000313" key="3">
    <source>
        <dbReference type="Proteomes" id="UP000611521"/>
    </source>
</evidence>